<dbReference type="AlphaFoldDB" id="A0A9P9I8R2"/>
<evidence type="ECO:0000313" key="1">
    <source>
        <dbReference type="EMBL" id="KAH7110644.1"/>
    </source>
</evidence>
<reference evidence="1" key="1">
    <citation type="journal article" date="2021" name="Nat. Commun.">
        <title>Genetic determinants of endophytism in the Arabidopsis root mycobiome.</title>
        <authorList>
            <person name="Mesny F."/>
            <person name="Miyauchi S."/>
            <person name="Thiergart T."/>
            <person name="Pickel B."/>
            <person name="Atanasova L."/>
            <person name="Karlsson M."/>
            <person name="Huettel B."/>
            <person name="Barry K.W."/>
            <person name="Haridas S."/>
            <person name="Chen C."/>
            <person name="Bauer D."/>
            <person name="Andreopoulos W."/>
            <person name="Pangilinan J."/>
            <person name="LaButti K."/>
            <person name="Riley R."/>
            <person name="Lipzen A."/>
            <person name="Clum A."/>
            <person name="Drula E."/>
            <person name="Henrissat B."/>
            <person name="Kohler A."/>
            <person name="Grigoriev I.V."/>
            <person name="Martin F.M."/>
            <person name="Hacquard S."/>
        </authorList>
    </citation>
    <scope>NUCLEOTIDE SEQUENCE</scope>
    <source>
        <strain evidence="1">MPI-CAGE-AT-0021</strain>
    </source>
</reference>
<protein>
    <submittedName>
        <fullName evidence="1">Uncharacterized protein</fullName>
    </submittedName>
</protein>
<comment type="caution">
    <text evidence="1">The sequence shown here is derived from an EMBL/GenBank/DDBJ whole genome shotgun (WGS) entry which is preliminary data.</text>
</comment>
<dbReference type="EMBL" id="JAGMUU010000061">
    <property type="protein sequence ID" value="KAH7110644.1"/>
    <property type="molecule type" value="Genomic_DNA"/>
</dbReference>
<dbReference type="Proteomes" id="UP000717696">
    <property type="component" value="Unassembled WGS sequence"/>
</dbReference>
<gene>
    <name evidence="1" type="ORF">B0J13DRAFT_577636</name>
</gene>
<accession>A0A9P9I8R2</accession>
<organism evidence="1 2">
    <name type="scientific">Dactylonectria estremocensis</name>
    <dbReference type="NCBI Taxonomy" id="1079267"/>
    <lineage>
        <taxon>Eukaryota</taxon>
        <taxon>Fungi</taxon>
        <taxon>Dikarya</taxon>
        <taxon>Ascomycota</taxon>
        <taxon>Pezizomycotina</taxon>
        <taxon>Sordariomycetes</taxon>
        <taxon>Hypocreomycetidae</taxon>
        <taxon>Hypocreales</taxon>
        <taxon>Nectriaceae</taxon>
        <taxon>Dactylonectria</taxon>
    </lineage>
</organism>
<sequence>MSIASVTILSSLFTTSTWRMTRTSRRVSDLGVDCSSQSIKAVFISFTKQLGSFSSQIWHHPQLFHHSCTGITLHCPRRTRRSCGALRALSELAQLQRQSTDRCEWGGRLLFR</sequence>
<proteinExistence type="predicted"/>
<evidence type="ECO:0000313" key="2">
    <source>
        <dbReference type="Proteomes" id="UP000717696"/>
    </source>
</evidence>
<keyword evidence="2" id="KW-1185">Reference proteome</keyword>
<name>A0A9P9I8R2_9HYPO</name>